<sequence length="109" mass="11408">MFGRHAITILLLLAMLVGAPASVVMGMPMASASAQVESPSAEHVHDEHDCCAGEAAAQACFDCAPCAPGLTGTLGTRVLAAKQANFFVQTAFVTQNPTQDPRPPRFRLV</sequence>
<comment type="caution">
    <text evidence="1">The sequence shown here is derived from an EMBL/GenBank/DDBJ whole genome shotgun (WGS) entry which is preliminary data.</text>
</comment>
<evidence type="ECO:0000313" key="1">
    <source>
        <dbReference type="EMBL" id="RFA38650.1"/>
    </source>
</evidence>
<accession>A0A3E0X2C4</accession>
<proteinExistence type="predicted"/>
<dbReference type="Proteomes" id="UP000256763">
    <property type="component" value="Unassembled WGS sequence"/>
</dbReference>
<dbReference type="EMBL" id="NFZW01000003">
    <property type="protein sequence ID" value="RFA38650.1"/>
    <property type="molecule type" value="Genomic_DNA"/>
</dbReference>
<gene>
    <name evidence="1" type="ORF">CAL65_04790</name>
</gene>
<protein>
    <submittedName>
        <fullName evidence="1">Uncharacterized protein</fullName>
    </submittedName>
</protein>
<organism evidence="1 2">
    <name type="scientific">Alkalilimnicola ehrlichii</name>
    <dbReference type="NCBI Taxonomy" id="351052"/>
    <lineage>
        <taxon>Bacteria</taxon>
        <taxon>Pseudomonadati</taxon>
        <taxon>Pseudomonadota</taxon>
        <taxon>Gammaproteobacteria</taxon>
        <taxon>Chromatiales</taxon>
        <taxon>Ectothiorhodospiraceae</taxon>
        <taxon>Alkalilimnicola</taxon>
    </lineage>
</organism>
<keyword evidence="2" id="KW-1185">Reference proteome</keyword>
<evidence type="ECO:0000313" key="2">
    <source>
        <dbReference type="Proteomes" id="UP000256763"/>
    </source>
</evidence>
<dbReference type="RefSeq" id="WP_116302379.1">
    <property type="nucleotide sequence ID" value="NZ_NFZV01000010.1"/>
</dbReference>
<reference evidence="2" key="1">
    <citation type="submission" date="2017-05" db="EMBL/GenBank/DDBJ databases">
        <authorList>
            <person name="Sharma S."/>
            <person name="Sidhu C."/>
            <person name="Pinnaka A.K."/>
        </authorList>
    </citation>
    <scope>NUCLEOTIDE SEQUENCE [LARGE SCALE GENOMIC DNA]</scope>
    <source>
        <strain evidence="2">AK93</strain>
    </source>
</reference>
<name>A0A3E0X2C4_9GAMM</name>
<dbReference type="AlphaFoldDB" id="A0A3E0X2C4"/>